<comment type="caution">
    <text evidence="2">The sequence shown here is derived from an EMBL/GenBank/DDBJ whole genome shotgun (WGS) entry which is preliminary data.</text>
</comment>
<name>A0ABT0U2B3_9BACT</name>
<accession>A0ABT0U2B3</accession>
<reference evidence="2 3" key="1">
    <citation type="journal article" date="2022" name="Syst. Appl. Microbiol.">
        <title>Rhodopirellula aestuarii sp. nov., a novel member of the genus Rhodopirellula isolated from brackish sediments collected in the Tagus River estuary, Portugal.</title>
        <authorList>
            <person name="Vitorino I.R."/>
            <person name="Klimek D."/>
            <person name="Calusinska M."/>
            <person name="Lobo-da-Cunha A."/>
            <person name="Vasconcelos V."/>
            <person name="Lage O.M."/>
        </authorList>
    </citation>
    <scope>NUCLEOTIDE SEQUENCE [LARGE SCALE GENOMIC DNA]</scope>
    <source>
        <strain evidence="2 3">ICT_H3.1</strain>
    </source>
</reference>
<feature type="region of interest" description="Disordered" evidence="1">
    <location>
        <begin position="139"/>
        <end position="216"/>
    </location>
</feature>
<gene>
    <name evidence="2" type="ORF">NB063_10010</name>
</gene>
<organism evidence="2 3">
    <name type="scientific">Aporhodopirellula aestuarii</name>
    <dbReference type="NCBI Taxonomy" id="2950107"/>
    <lineage>
        <taxon>Bacteria</taxon>
        <taxon>Pseudomonadati</taxon>
        <taxon>Planctomycetota</taxon>
        <taxon>Planctomycetia</taxon>
        <taxon>Pirellulales</taxon>
        <taxon>Pirellulaceae</taxon>
        <taxon>Aporhodopirellula</taxon>
    </lineage>
</organism>
<feature type="compositionally biased region" description="Basic and acidic residues" evidence="1">
    <location>
        <begin position="198"/>
        <end position="210"/>
    </location>
</feature>
<protein>
    <submittedName>
        <fullName evidence="2">Uncharacterized protein</fullName>
    </submittedName>
</protein>
<dbReference type="RefSeq" id="WP_250928579.1">
    <property type="nucleotide sequence ID" value="NZ_JAMQBK010000025.1"/>
</dbReference>
<sequence>MNESTHPLLDEIDERNRLDALRRRACARRCEAMERALVETGFAKGTSYWSVAMLITRISSDWEPLQRSLDDLASDKAIATTTNCLTSRKRIVRRALHELASYGLIRFEITDGAKRRRTRRESNLWIELNRAGIEGKESLENWSRDADNAADTQADKTRTTQETAERTTDGQRGGQPTVLSLYLPLDAQEPVSPSPSETKPEAKPDAKPQTKTETTTTEVFDSVFKPLKDAGVERVRALINESKRCGVSPDELADAAYVAAYTPGLTGGAIFDYVRSGGWPVSGVRSAEHIRNERATRSHAIRKSVAADAARSGKAIPDWYIAAVTARRLIERNLDEFVTPDERQALHRLELKESKSAV</sequence>
<dbReference type="EMBL" id="JAMQBK010000025">
    <property type="protein sequence ID" value="MCM2370941.1"/>
    <property type="molecule type" value="Genomic_DNA"/>
</dbReference>
<dbReference type="Proteomes" id="UP001202961">
    <property type="component" value="Unassembled WGS sequence"/>
</dbReference>
<evidence type="ECO:0000313" key="2">
    <source>
        <dbReference type="EMBL" id="MCM2370941.1"/>
    </source>
</evidence>
<evidence type="ECO:0000256" key="1">
    <source>
        <dbReference type="SAM" id="MobiDB-lite"/>
    </source>
</evidence>
<evidence type="ECO:0000313" key="3">
    <source>
        <dbReference type="Proteomes" id="UP001202961"/>
    </source>
</evidence>
<proteinExistence type="predicted"/>
<feature type="compositionally biased region" description="Basic and acidic residues" evidence="1">
    <location>
        <begin position="139"/>
        <end position="169"/>
    </location>
</feature>
<keyword evidence="3" id="KW-1185">Reference proteome</keyword>